<dbReference type="OrthoDB" id="2351887at2"/>
<reference evidence="1 2" key="1">
    <citation type="journal article" date="2015" name="Int. J. Syst. Evol. Microbiol.">
        <title>Exiguobacterium enclense sp. nov., isolated from sediment.</title>
        <authorList>
            <person name="Dastager S.G."/>
            <person name="Mawlankar R."/>
            <person name="Sonalkar V.V."/>
            <person name="Thorat M.N."/>
            <person name="Mual P."/>
            <person name="Verma A."/>
            <person name="Krishnamurthi S."/>
            <person name="Tang S.K."/>
            <person name="Li W.J."/>
        </authorList>
    </citation>
    <scope>NUCLEOTIDE SEQUENCE [LARGE SCALE GENOMIC DNA]</scope>
    <source>
        <strain evidence="1 2">NIO-1109</strain>
    </source>
</reference>
<dbReference type="RefSeq" id="WP_058264839.1">
    <property type="nucleotide sequence ID" value="NZ_FMYN01000001.1"/>
</dbReference>
<comment type="caution">
    <text evidence="1">The sequence shown here is derived from an EMBL/GenBank/DDBJ whole genome shotgun (WGS) entry which is preliminary data.</text>
</comment>
<dbReference type="Proteomes" id="UP000053797">
    <property type="component" value="Unassembled WGS sequence"/>
</dbReference>
<organism evidence="1 2">
    <name type="scientific">Exiguobacterium indicum</name>
    <dbReference type="NCBI Taxonomy" id="296995"/>
    <lineage>
        <taxon>Bacteria</taxon>
        <taxon>Bacillati</taxon>
        <taxon>Bacillota</taxon>
        <taxon>Bacilli</taxon>
        <taxon>Bacillales</taxon>
        <taxon>Bacillales Family XII. Incertae Sedis</taxon>
        <taxon>Exiguobacterium</taxon>
    </lineage>
</organism>
<accession>A0A0V8GKG5</accession>
<protein>
    <recommendedName>
        <fullName evidence="3">NERD domain-containing protein</fullName>
    </recommendedName>
</protein>
<evidence type="ECO:0000313" key="1">
    <source>
        <dbReference type="EMBL" id="KSU50747.1"/>
    </source>
</evidence>
<evidence type="ECO:0000313" key="2">
    <source>
        <dbReference type="Proteomes" id="UP000053797"/>
    </source>
</evidence>
<dbReference type="EMBL" id="LNQL01000001">
    <property type="protein sequence ID" value="KSU50747.1"/>
    <property type="molecule type" value="Genomic_DNA"/>
</dbReference>
<name>A0A0V8GKG5_9BACL</name>
<gene>
    <name evidence="1" type="ORF">AS033_05030</name>
</gene>
<evidence type="ECO:0008006" key="3">
    <source>
        <dbReference type="Google" id="ProtNLM"/>
    </source>
</evidence>
<dbReference type="AlphaFoldDB" id="A0A0V8GKG5"/>
<proteinExistence type="predicted"/>
<sequence>MLQVMTASVPQPPRRRFFASKQVSTTTSETDALCNEIRHVCRFDWMLFDRIRLSDTIVIPFALIGPKGLFLVLQNDAVVEWMTEESCHVMDAEHGRKVFAPHPIHQSKQIVQAVRKTLKEQGIIIPIHGITLFPNAPQMRTERIKFPTGHSFKDVRAFIVSKKSSPVQEQERKQVAFYLAQQQE</sequence>